<dbReference type="Gene3D" id="1.10.730.10">
    <property type="entry name" value="Isoleucyl-tRNA Synthetase, Domain 1"/>
    <property type="match status" value="1"/>
</dbReference>
<feature type="short sequence motif" description="'KMSKS' region" evidence="12">
    <location>
        <begin position="668"/>
        <end position="672"/>
    </location>
</feature>
<sequence length="1032" mass="114234">MAMEKTFDAATAESRLFNAWEQAGCFTAGANAKPEASSYCIMIPPPNVTGVLHMGHAFNNTLQDILIRWKRMQGFDTLWQPGCDHAGIATQMVVERELANTQQPSRAEMGREAFLEKVWDWKGKSGGTIINQLKRLGASADFSRTAFTMSGAPGAPADEADGNFHDAVIKVFVEMYNKGLIYRGKRLVNWDPHFETAISDLEVENIETPGHMWHFKYPLAGGATYTYVEKDEDGNVTLEETRDYISIATTRPETMLGDGAVAVHPSDERYAPIVGKLVEIPVGPKEHRRLIPIITDEYPDKDFGSGAVKITGAHDFNDYQVAKRGGIPMYRLMDTKGAMRADGAPYAEEAAKAQAHAKGAEFTENEIDAINLVPEELRGLDRFEARKAVVEQITSEGLAVMITETQTVKDDDGNETEVSQIVPFVENKPIMQPFGDRSKVVIEPMLTDQWFVDAEKVVGPALDAVKDGTVKILPESGEKTYYHWLENIEPWCISRQLWWGHQIPVWYFPGRNKDGSVGDPDGAYDGPLAICASDTKELAAIVKERFNGAIFTEISSDFSAPDNNPMDAFMTNSLLGTNEDYSSLVGFRDPDVLDTWFSSGLWPIGTLGWPNDTQEMATYFPTSTLITGQDILFFWVARMMMMQLAVVDQVPFDTVYLHGLVRDAKGKKMSKSTGNVVDPLDIVDEYGADALRFTNAAMASLGGVLKLDMKRIEGYRNFVTKLWQASSYGDNVIDAFSAERDADAPKATLPLNRWIIGEIAKLREEVDSAFDAFRFNDAANALYAFFWNTFCARYLEFTKPIFHGDDQAAKDETQAVYAWAIDQSLILMHPIMPFVTEEIWNVTDGRGIETGDASKMLIHADWPTYKAADLVDAEAEAEMNWVIAVIDNVRSARAQVNVPAGAQVPMVVTQIDAAGKAYWDRNEALIKRFARIDSLTEMDEAPKGSIAIAAPGASFGLPLAEIIDVAKEKARLEKTLGKLAKELGGLRGRLNNPKFADSAPAEVIAETRANLAAREEEEAKIKEAFERLAEIA</sequence>
<evidence type="ECO:0000259" key="14">
    <source>
        <dbReference type="Pfam" id="PF08264"/>
    </source>
</evidence>
<dbReference type="PRINTS" id="PR00986">
    <property type="entry name" value="TRNASYNTHVAL"/>
</dbReference>
<gene>
    <name evidence="12" type="primary">valS</name>
    <name evidence="16" type="ORF">SAMN04488118_102339</name>
</gene>
<dbReference type="Gene3D" id="3.90.740.10">
    <property type="entry name" value="Valyl/Leucyl/Isoleucyl-tRNA synthetase, editing domain"/>
    <property type="match status" value="1"/>
</dbReference>
<keyword evidence="4 12" id="KW-0436">Ligase</keyword>
<evidence type="ECO:0000256" key="9">
    <source>
        <dbReference type="ARBA" id="ARBA00023146"/>
    </source>
</evidence>
<dbReference type="GO" id="GO:0004832">
    <property type="term" value="F:valine-tRNA ligase activity"/>
    <property type="evidence" value="ECO:0007669"/>
    <property type="project" value="UniProtKB-UniRule"/>
</dbReference>
<keyword evidence="17" id="KW-1185">Reference proteome</keyword>
<evidence type="ECO:0000256" key="11">
    <source>
        <dbReference type="ARBA" id="ARBA00060830"/>
    </source>
</evidence>
<dbReference type="Gene3D" id="3.40.50.620">
    <property type="entry name" value="HUPs"/>
    <property type="match status" value="2"/>
</dbReference>
<dbReference type="SUPFAM" id="SSF50677">
    <property type="entry name" value="ValRS/IleRS/LeuRS editing domain"/>
    <property type="match status" value="1"/>
</dbReference>
<evidence type="ECO:0000256" key="2">
    <source>
        <dbReference type="ARBA" id="ARBA00011245"/>
    </source>
</evidence>
<protein>
    <recommendedName>
        <fullName evidence="12">Valine--tRNA ligase</fullName>
        <ecNumber evidence="12">6.1.1.9</ecNumber>
    </recommendedName>
    <alternativeName>
        <fullName evidence="12">Valyl-tRNA synthetase</fullName>
        <shortName evidence="12">ValRS</shortName>
    </alternativeName>
</protein>
<dbReference type="PROSITE" id="PS00178">
    <property type="entry name" value="AA_TRNA_LIGASE_I"/>
    <property type="match status" value="1"/>
</dbReference>
<dbReference type="Pfam" id="PF08264">
    <property type="entry name" value="Anticodon_1"/>
    <property type="match status" value="1"/>
</dbReference>
<reference evidence="16 17" key="1">
    <citation type="submission" date="2016-10" db="EMBL/GenBank/DDBJ databases">
        <authorList>
            <person name="de Groot N.N."/>
        </authorList>
    </citation>
    <scope>NUCLEOTIDE SEQUENCE [LARGE SCALE GENOMIC DNA]</scope>
    <source>
        <strain evidence="16 17">U95</strain>
    </source>
</reference>
<dbReference type="InterPro" id="IPR033705">
    <property type="entry name" value="Anticodon_Ia_Val"/>
</dbReference>
<evidence type="ECO:0000313" key="17">
    <source>
        <dbReference type="Proteomes" id="UP000198767"/>
    </source>
</evidence>
<feature type="domain" description="Valyl-tRNA synthetase tRNA-binding arm" evidence="15">
    <location>
        <begin position="964"/>
        <end position="1028"/>
    </location>
</feature>
<dbReference type="AlphaFoldDB" id="A0A1G5PZH6"/>
<keyword evidence="6 12" id="KW-0067">ATP-binding</keyword>
<dbReference type="SUPFAM" id="SSF52374">
    <property type="entry name" value="Nucleotidylyl transferase"/>
    <property type="match status" value="1"/>
</dbReference>
<comment type="similarity">
    <text evidence="11 12">Belongs to the class-I aminoacyl-tRNA synthetase family. ValS type 1 subfamily.</text>
</comment>
<dbReference type="GO" id="GO:0006438">
    <property type="term" value="P:valyl-tRNA aminoacylation"/>
    <property type="evidence" value="ECO:0007669"/>
    <property type="project" value="UniProtKB-UniRule"/>
</dbReference>
<dbReference type="EMBL" id="FMWG01000002">
    <property type="protein sequence ID" value="SCZ54798.1"/>
    <property type="molecule type" value="Genomic_DNA"/>
</dbReference>
<dbReference type="InterPro" id="IPR037118">
    <property type="entry name" value="Val-tRNA_synth_C_sf"/>
</dbReference>
<comment type="catalytic activity">
    <reaction evidence="10 12">
        <text>tRNA(Val) + L-valine + ATP = L-valyl-tRNA(Val) + AMP + diphosphate</text>
        <dbReference type="Rhea" id="RHEA:10704"/>
        <dbReference type="Rhea" id="RHEA-COMP:9672"/>
        <dbReference type="Rhea" id="RHEA-COMP:9708"/>
        <dbReference type="ChEBI" id="CHEBI:30616"/>
        <dbReference type="ChEBI" id="CHEBI:33019"/>
        <dbReference type="ChEBI" id="CHEBI:57762"/>
        <dbReference type="ChEBI" id="CHEBI:78442"/>
        <dbReference type="ChEBI" id="CHEBI:78537"/>
        <dbReference type="ChEBI" id="CHEBI:456215"/>
        <dbReference type="EC" id="6.1.1.9"/>
    </reaction>
</comment>
<dbReference type="InterPro" id="IPR014729">
    <property type="entry name" value="Rossmann-like_a/b/a_fold"/>
</dbReference>
<comment type="subcellular location">
    <subcellularLocation>
        <location evidence="1 12">Cytoplasm</location>
    </subcellularLocation>
</comment>
<dbReference type="OrthoDB" id="9810365at2"/>
<dbReference type="FunFam" id="1.10.287.380:FF:000001">
    <property type="entry name" value="Valine--tRNA ligase"/>
    <property type="match status" value="1"/>
</dbReference>
<evidence type="ECO:0000259" key="13">
    <source>
        <dbReference type="Pfam" id="PF00133"/>
    </source>
</evidence>
<keyword evidence="7 12" id="KW-0648">Protein biosynthesis</keyword>
<evidence type="ECO:0000256" key="8">
    <source>
        <dbReference type="ARBA" id="ARBA00023054"/>
    </source>
</evidence>
<keyword evidence="3 12" id="KW-0963">Cytoplasm</keyword>
<dbReference type="RefSeq" id="WP_090216606.1">
    <property type="nucleotide sequence ID" value="NZ_FMWG01000002.1"/>
</dbReference>
<feature type="domain" description="Aminoacyl-tRNA synthetase class Ia" evidence="13">
    <location>
        <begin position="16"/>
        <end position="508"/>
    </location>
</feature>
<dbReference type="InterPro" id="IPR002303">
    <property type="entry name" value="Valyl-tRNA_ligase"/>
</dbReference>
<evidence type="ECO:0000256" key="5">
    <source>
        <dbReference type="ARBA" id="ARBA00022741"/>
    </source>
</evidence>
<evidence type="ECO:0000256" key="3">
    <source>
        <dbReference type="ARBA" id="ARBA00022490"/>
    </source>
</evidence>
<dbReference type="InterPro" id="IPR010978">
    <property type="entry name" value="tRNA-bd_arm"/>
</dbReference>
<dbReference type="PANTHER" id="PTHR11946">
    <property type="entry name" value="VALYL-TRNA SYNTHETASES"/>
    <property type="match status" value="1"/>
</dbReference>
<feature type="binding site" evidence="12">
    <location>
        <position position="671"/>
    </location>
    <ligand>
        <name>ATP</name>
        <dbReference type="ChEBI" id="CHEBI:30616"/>
    </ligand>
</feature>
<comment type="function">
    <text evidence="12">Catalyzes the attachment of valine to tRNA(Val). As ValRS can inadvertently accommodate and process structurally similar amino acids such as threonine, to avoid such errors, it has a 'posttransfer' editing activity that hydrolyzes mischarged Thr-tRNA(Val) in a tRNA-dependent manner.</text>
</comment>
<dbReference type="HAMAP" id="MF_02004">
    <property type="entry name" value="Val_tRNA_synth_type1"/>
    <property type="match status" value="1"/>
</dbReference>
<feature type="domain" description="Aminoacyl-tRNA synthetase class Ia" evidence="13">
    <location>
        <begin position="588"/>
        <end position="702"/>
    </location>
</feature>
<accession>A0A1G5PZH6</accession>
<dbReference type="SUPFAM" id="SSF46589">
    <property type="entry name" value="tRNA-binding arm"/>
    <property type="match status" value="1"/>
</dbReference>
<proteinExistence type="inferred from homology"/>
<comment type="domain">
    <text evidence="12">The C-terminal coiled-coil domain is crucial for aminoacylation activity.</text>
</comment>
<dbReference type="SUPFAM" id="SSF47323">
    <property type="entry name" value="Anticodon-binding domain of a subclass of class I aminoacyl-tRNA synthetases"/>
    <property type="match status" value="1"/>
</dbReference>
<evidence type="ECO:0000256" key="12">
    <source>
        <dbReference type="HAMAP-Rule" id="MF_02004"/>
    </source>
</evidence>
<dbReference type="GO" id="GO:0005829">
    <property type="term" value="C:cytosol"/>
    <property type="evidence" value="ECO:0007669"/>
    <property type="project" value="TreeGrafter"/>
</dbReference>
<dbReference type="InterPro" id="IPR001412">
    <property type="entry name" value="aa-tRNA-synth_I_CS"/>
</dbReference>
<dbReference type="InterPro" id="IPR013155">
    <property type="entry name" value="M/V/L/I-tRNA-synth_anticd-bd"/>
</dbReference>
<dbReference type="GO" id="GO:0002161">
    <property type="term" value="F:aminoacyl-tRNA deacylase activity"/>
    <property type="evidence" value="ECO:0007669"/>
    <property type="project" value="InterPro"/>
</dbReference>
<evidence type="ECO:0000259" key="15">
    <source>
        <dbReference type="Pfam" id="PF10458"/>
    </source>
</evidence>
<dbReference type="InterPro" id="IPR019499">
    <property type="entry name" value="Val-tRNA_synth_tRNA-bd"/>
</dbReference>
<dbReference type="Pfam" id="PF00133">
    <property type="entry name" value="tRNA-synt_1"/>
    <property type="match status" value="2"/>
</dbReference>
<dbReference type="Proteomes" id="UP000198767">
    <property type="component" value="Unassembled WGS sequence"/>
</dbReference>
<feature type="domain" description="Methionyl/Valyl/Leucyl/Isoleucyl-tRNA synthetase anticodon-binding" evidence="14">
    <location>
        <begin position="752"/>
        <end position="905"/>
    </location>
</feature>
<dbReference type="Gene3D" id="1.10.287.380">
    <property type="entry name" value="Valyl-tRNA synthetase, C-terminal domain"/>
    <property type="match status" value="1"/>
</dbReference>
<evidence type="ECO:0000256" key="7">
    <source>
        <dbReference type="ARBA" id="ARBA00022917"/>
    </source>
</evidence>
<dbReference type="InterPro" id="IPR002300">
    <property type="entry name" value="aa-tRNA-synth_Ia"/>
</dbReference>
<dbReference type="GO" id="GO:0005524">
    <property type="term" value="F:ATP binding"/>
    <property type="evidence" value="ECO:0007669"/>
    <property type="project" value="UniProtKB-UniRule"/>
</dbReference>
<name>A0A1G5PZH6_9RHOB</name>
<dbReference type="NCBIfam" id="TIGR00422">
    <property type="entry name" value="valS"/>
    <property type="match status" value="1"/>
</dbReference>
<dbReference type="FunFam" id="3.40.50.620:FF:000032">
    <property type="entry name" value="Valine--tRNA ligase"/>
    <property type="match status" value="1"/>
</dbReference>
<evidence type="ECO:0000256" key="1">
    <source>
        <dbReference type="ARBA" id="ARBA00004496"/>
    </source>
</evidence>
<dbReference type="CDD" id="cd07962">
    <property type="entry name" value="Anticodon_Ia_Val"/>
    <property type="match status" value="1"/>
</dbReference>
<dbReference type="EC" id="6.1.1.9" evidence="12"/>
<evidence type="ECO:0000313" key="16">
    <source>
        <dbReference type="EMBL" id="SCZ54798.1"/>
    </source>
</evidence>
<comment type="subunit">
    <text evidence="2 12">Monomer.</text>
</comment>
<keyword evidence="8 12" id="KW-0175">Coiled coil</keyword>
<organism evidence="16 17">
    <name type="scientific">Epibacterium ulvae</name>
    <dbReference type="NCBI Taxonomy" id="1156985"/>
    <lineage>
        <taxon>Bacteria</taxon>
        <taxon>Pseudomonadati</taxon>
        <taxon>Pseudomonadota</taxon>
        <taxon>Alphaproteobacteria</taxon>
        <taxon>Rhodobacterales</taxon>
        <taxon>Roseobacteraceae</taxon>
        <taxon>Epibacterium</taxon>
    </lineage>
</organism>
<evidence type="ECO:0000256" key="6">
    <source>
        <dbReference type="ARBA" id="ARBA00022840"/>
    </source>
</evidence>
<dbReference type="Pfam" id="PF10458">
    <property type="entry name" value="Val_tRNA-synt_C"/>
    <property type="match status" value="1"/>
</dbReference>
<dbReference type="PANTHER" id="PTHR11946:SF93">
    <property type="entry name" value="VALINE--TRNA LIGASE, CHLOROPLASTIC_MITOCHONDRIAL 2"/>
    <property type="match status" value="1"/>
</dbReference>
<comment type="domain">
    <text evidence="12">ValRS has two distinct active sites: one for aminoacylation and one for editing. The misactivated threonine is translocated from the active site to the editing site.</text>
</comment>
<evidence type="ECO:0000256" key="10">
    <source>
        <dbReference type="ARBA" id="ARBA00047552"/>
    </source>
</evidence>
<evidence type="ECO:0000256" key="4">
    <source>
        <dbReference type="ARBA" id="ARBA00022598"/>
    </source>
</evidence>
<dbReference type="NCBIfam" id="NF004349">
    <property type="entry name" value="PRK05729.1"/>
    <property type="match status" value="1"/>
</dbReference>
<dbReference type="InterPro" id="IPR009008">
    <property type="entry name" value="Val/Leu/Ile-tRNA-synth_edit"/>
</dbReference>
<dbReference type="STRING" id="1156985.SAMN04488118_102339"/>
<keyword evidence="5 12" id="KW-0547">Nucleotide-binding</keyword>
<feature type="short sequence motif" description="'HIGH' region" evidence="12">
    <location>
        <begin position="46"/>
        <end position="56"/>
    </location>
</feature>
<dbReference type="InterPro" id="IPR009080">
    <property type="entry name" value="tRNAsynth_Ia_anticodon-bd"/>
</dbReference>
<keyword evidence="9 12" id="KW-0030">Aminoacyl-tRNA synthetase</keyword>